<dbReference type="InterPro" id="IPR005119">
    <property type="entry name" value="LysR_subst-bd"/>
</dbReference>
<proteinExistence type="inferred from homology"/>
<accession>A0ABT0FQF7</accession>
<reference evidence="6 7" key="1">
    <citation type="submission" date="2022-04" db="EMBL/GenBank/DDBJ databases">
        <title>Genome draft of Actinomadura sp. ATCC 31491.</title>
        <authorList>
            <person name="Shi X."/>
            <person name="Du Y."/>
        </authorList>
    </citation>
    <scope>NUCLEOTIDE SEQUENCE [LARGE SCALE GENOMIC DNA]</scope>
    <source>
        <strain evidence="6 7">ATCC 31491</strain>
    </source>
</reference>
<dbReference type="PROSITE" id="PS50931">
    <property type="entry name" value="HTH_LYSR"/>
    <property type="match status" value="1"/>
</dbReference>
<comment type="caution">
    <text evidence="6">The sequence shown here is derived from an EMBL/GenBank/DDBJ whole genome shotgun (WGS) entry which is preliminary data.</text>
</comment>
<dbReference type="Gene3D" id="1.10.10.10">
    <property type="entry name" value="Winged helix-like DNA-binding domain superfamily/Winged helix DNA-binding domain"/>
    <property type="match status" value="1"/>
</dbReference>
<evidence type="ECO:0000313" key="6">
    <source>
        <dbReference type="EMBL" id="MCK2214141.1"/>
    </source>
</evidence>
<evidence type="ECO:0000313" key="7">
    <source>
        <dbReference type="Proteomes" id="UP001317259"/>
    </source>
</evidence>
<feature type="domain" description="HTH lysR-type" evidence="5">
    <location>
        <begin position="2"/>
        <end position="59"/>
    </location>
</feature>
<protein>
    <submittedName>
        <fullName evidence="6">LysR family transcriptional regulator</fullName>
    </submittedName>
</protein>
<dbReference type="Pfam" id="PF00126">
    <property type="entry name" value="HTH_1"/>
    <property type="match status" value="1"/>
</dbReference>
<dbReference type="InterPro" id="IPR036390">
    <property type="entry name" value="WH_DNA-bd_sf"/>
</dbReference>
<keyword evidence="2" id="KW-0805">Transcription regulation</keyword>
<keyword evidence="7" id="KW-1185">Reference proteome</keyword>
<evidence type="ECO:0000256" key="3">
    <source>
        <dbReference type="ARBA" id="ARBA00023125"/>
    </source>
</evidence>
<gene>
    <name evidence="6" type="ORF">MF672_010105</name>
</gene>
<dbReference type="Pfam" id="PF03466">
    <property type="entry name" value="LysR_substrate"/>
    <property type="match status" value="1"/>
</dbReference>
<dbReference type="EMBL" id="JAKRKC020000001">
    <property type="protein sequence ID" value="MCK2214141.1"/>
    <property type="molecule type" value="Genomic_DNA"/>
</dbReference>
<evidence type="ECO:0000256" key="1">
    <source>
        <dbReference type="ARBA" id="ARBA00009437"/>
    </source>
</evidence>
<dbReference type="Proteomes" id="UP001317259">
    <property type="component" value="Unassembled WGS sequence"/>
</dbReference>
<keyword evidence="3" id="KW-0238">DNA-binding</keyword>
<dbReference type="InterPro" id="IPR000847">
    <property type="entry name" value="LysR_HTH_N"/>
</dbReference>
<dbReference type="Gene3D" id="3.40.190.10">
    <property type="entry name" value="Periplasmic binding protein-like II"/>
    <property type="match status" value="2"/>
</dbReference>
<name>A0ABT0FQF7_9ACTN</name>
<evidence type="ECO:0000256" key="4">
    <source>
        <dbReference type="ARBA" id="ARBA00023163"/>
    </source>
</evidence>
<keyword evidence="4" id="KW-0804">Transcription</keyword>
<dbReference type="RefSeq" id="WP_242375534.1">
    <property type="nucleotide sequence ID" value="NZ_JAKRKC020000001.1"/>
</dbReference>
<dbReference type="PANTHER" id="PTHR30346:SF29">
    <property type="entry name" value="LYSR SUBSTRATE-BINDING"/>
    <property type="match status" value="1"/>
</dbReference>
<dbReference type="PANTHER" id="PTHR30346">
    <property type="entry name" value="TRANSCRIPTIONAL DUAL REGULATOR HCAR-RELATED"/>
    <property type="match status" value="1"/>
</dbReference>
<evidence type="ECO:0000259" key="5">
    <source>
        <dbReference type="PROSITE" id="PS50931"/>
    </source>
</evidence>
<evidence type="ECO:0000256" key="2">
    <source>
        <dbReference type="ARBA" id="ARBA00023015"/>
    </source>
</evidence>
<dbReference type="SUPFAM" id="SSF46785">
    <property type="entry name" value="Winged helix' DNA-binding domain"/>
    <property type="match status" value="1"/>
</dbReference>
<comment type="similarity">
    <text evidence="1">Belongs to the LysR transcriptional regulatory family.</text>
</comment>
<dbReference type="SUPFAM" id="SSF53850">
    <property type="entry name" value="Periplasmic binding protein-like II"/>
    <property type="match status" value="1"/>
</dbReference>
<sequence>MLELRRLVLICEFARRGSIAGAAASLGYSPSAVSQQLQALEREAGTALIDRTARSAELTDAGRRLVAHAERILSMVEEAESDLSAHAGTPSGRVTVTAFPTAAVAFAPALARSLRRHTGLTLRLGQARSGRGMREVQSGEVDIALVDDWYGRVRDSESLRVFPLLRDPLVLVVPRKHRLADPLVPVDLRELRDEAWMATPDGEPSRLAVDRLLVDVGGTRPTPWEFEGLGTILSLVAKGIGIAAVPALALAAGVRGLAVRPIPGNPVGRDVHAVARGSSVHRPSVSVTLRAVHVAARYLAADLEPVRAAERRPLDGVPLDGVPLDGVPLDGSFDSHLGSPLGE</sequence>
<dbReference type="InterPro" id="IPR036388">
    <property type="entry name" value="WH-like_DNA-bd_sf"/>
</dbReference>
<organism evidence="6 7">
    <name type="scientific">Actinomadura luzonensis</name>
    <dbReference type="NCBI Taxonomy" id="2805427"/>
    <lineage>
        <taxon>Bacteria</taxon>
        <taxon>Bacillati</taxon>
        <taxon>Actinomycetota</taxon>
        <taxon>Actinomycetes</taxon>
        <taxon>Streptosporangiales</taxon>
        <taxon>Thermomonosporaceae</taxon>
        <taxon>Actinomadura</taxon>
    </lineage>
</organism>